<protein>
    <submittedName>
        <fullName evidence="4">Calcium-activated chloride channel regulator 2</fullName>
    </submittedName>
</protein>
<reference evidence="4" key="1">
    <citation type="submission" date="2025-08" db="UniProtKB">
        <authorList>
            <consortium name="RefSeq"/>
        </authorList>
    </citation>
    <scope>IDENTIFICATION</scope>
    <source>
        <tissue evidence="4">Whole organism</tissue>
    </source>
</reference>
<feature type="chain" id="PRO_5037194668" evidence="1">
    <location>
        <begin position="22"/>
        <end position="282"/>
    </location>
</feature>
<dbReference type="Pfam" id="PF08434">
    <property type="entry name" value="CLCA"/>
    <property type="match status" value="1"/>
</dbReference>
<dbReference type="RefSeq" id="XP_018012477.2">
    <property type="nucleotide sequence ID" value="XM_018156988.2"/>
</dbReference>
<dbReference type="AlphaFoldDB" id="A0A8B7NFT1"/>
<keyword evidence="3" id="KW-1185">Reference proteome</keyword>
<dbReference type="Proteomes" id="UP000694843">
    <property type="component" value="Unplaced"/>
</dbReference>
<keyword evidence="1" id="KW-0732">Signal</keyword>
<accession>A0A8B7NFT1</accession>
<evidence type="ECO:0000313" key="4">
    <source>
        <dbReference type="RefSeq" id="XP_018012477.2"/>
    </source>
</evidence>
<evidence type="ECO:0000256" key="1">
    <source>
        <dbReference type="SAM" id="SignalP"/>
    </source>
</evidence>
<dbReference type="KEGG" id="hazt:108669610"/>
<gene>
    <name evidence="4" type="primary">LOC108669610</name>
</gene>
<evidence type="ECO:0000259" key="2">
    <source>
        <dbReference type="Pfam" id="PF08434"/>
    </source>
</evidence>
<feature type="domain" description="Calcium-activated chloride channel N-terminal" evidence="2">
    <location>
        <begin position="23"/>
        <end position="279"/>
    </location>
</feature>
<dbReference type="OMA" id="FYATKQR"/>
<evidence type="ECO:0000313" key="3">
    <source>
        <dbReference type="Proteomes" id="UP000694843"/>
    </source>
</evidence>
<dbReference type="GeneID" id="108669610"/>
<feature type="signal peptide" evidence="1">
    <location>
        <begin position="1"/>
        <end position="21"/>
    </location>
</feature>
<dbReference type="InterPro" id="IPR013642">
    <property type="entry name" value="CLCA_N"/>
</dbReference>
<sequence length="282" mass="30895">MNTRQAVIIWQLLQLALLTSAAVQMQDGRYSGLQVAVASKTIEPLDGLKFIADVQNFIHAGSELLNYAMDKRVSINDFTLMIPRTWNASNFGSVVRASDDTTIKTADILLHDAADELPETLQAELCGVPGRQVSVPLFFLSLSEEEQKQFGSPGKIFAHEWAHYRWGVHDEHGFGGDDVYSSTYGNYQTAMCIAGTTNGTTKRDCSTTDICEPGSSGCYFCFGEDETADQVQASLSYMPALSTGKFCDAATHVRNTPSPQNVLCGGRSIMEVIQQHPDHLLQ</sequence>
<proteinExistence type="predicted"/>
<name>A0A8B7NFT1_HYAAZ</name>
<organism evidence="3 4">
    <name type="scientific">Hyalella azteca</name>
    <name type="common">Amphipod</name>
    <dbReference type="NCBI Taxonomy" id="294128"/>
    <lineage>
        <taxon>Eukaryota</taxon>
        <taxon>Metazoa</taxon>
        <taxon>Ecdysozoa</taxon>
        <taxon>Arthropoda</taxon>
        <taxon>Crustacea</taxon>
        <taxon>Multicrustacea</taxon>
        <taxon>Malacostraca</taxon>
        <taxon>Eumalacostraca</taxon>
        <taxon>Peracarida</taxon>
        <taxon>Amphipoda</taxon>
        <taxon>Senticaudata</taxon>
        <taxon>Talitrida</taxon>
        <taxon>Talitroidea</taxon>
        <taxon>Hyalellidae</taxon>
        <taxon>Hyalella</taxon>
    </lineage>
</organism>